<evidence type="ECO:0000313" key="1">
    <source>
        <dbReference type="EMBL" id="GMH06264.1"/>
    </source>
</evidence>
<dbReference type="Proteomes" id="UP001279734">
    <property type="component" value="Unassembled WGS sequence"/>
</dbReference>
<sequence length="75" mass="8604">MGIWRDPKQMPRVMLQQGNQRREVAGLASSASNDPAVCYRHARTSTSLHKEQLHTAETVADEGIKTPHRMWHIQR</sequence>
<dbReference type="AlphaFoldDB" id="A0AAD3S8G4"/>
<keyword evidence="2" id="KW-1185">Reference proteome</keyword>
<accession>A0AAD3S8G4</accession>
<reference evidence="1" key="1">
    <citation type="submission" date="2023-05" db="EMBL/GenBank/DDBJ databases">
        <title>Nepenthes gracilis genome sequencing.</title>
        <authorList>
            <person name="Fukushima K."/>
        </authorList>
    </citation>
    <scope>NUCLEOTIDE SEQUENCE</scope>
    <source>
        <strain evidence="1">SING2019-196</strain>
    </source>
</reference>
<comment type="caution">
    <text evidence="1">The sequence shown here is derived from an EMBL/GenBank/DDBJ whole genome shotgun (WGS) entry which is preliminary data.</text>
</comment>
<dbReference type="EMBL" id="BSYO01000006">
    <property type="protein sequence ID" value="GMH06264.1"/>
    <property type="molecule type" value="Genomic_DNA"/>
</dbReference>
<protein>
    <submittedName>
        <fullName evidence="1">Uncharacterized protein</fullName>
    </submittedName>
</protein>
<proteinExistence type="predicted"/>
<evidence type="ECO:0000313" key="2">
    <source>
        <dbReference type="Proteomes" id="UP001279734"/>
    </source>
</evidence>
<organism evidence="1 2">
    <name type="scientific">Nepenthes gracilis</name>
    <name type="common">Slender pitcher plant</name>
    <dbReference type="NCBI Taxonomy" id="150966"/>
    <lineage>
        <taxon>Eukaryota</taxon>
        <taxon>Viridiplantae</taxon>
        <taxon>Streptophyta</taxon>
        <taxon>Embryophyta</taxon>
        <taxon>Tracheophyta</taxon>
        <taxon>Spermatophyta</taxon>
        <taxon>Magnoliopsida</taxon>
        <taxon>eudicotyledons</taxon>
        <taxon>Gunneridae</taxon>
        <taxon>Pentapetalae</taxon>
        <taxon>Caryophyllales</taxon>
        <taxon>Nepenthaceae</taxon>
        <taxon>Nepenthes</taxon>
    </lineage>
</organism>
<gene>
    <name evidence="1" type="ORF">Nepgr_008104</name>
</gene>
<name>A0AAD3S8G4_NEPGR</name>